<evidence type="ECO:0000313" key="7">
    <source>
        <dbReference type="EMBL" id="PTD07084.1"/>
    </source>
</evidence>
<evidence type="ECO:0000256" key="3">
    <source>
        <dbReference type="ARBA" id="ARBA00023015"/>
    </source>
</evidence>
<evidence type="ECO:0000256" key="4">
    <source>
        <dbReference type="ARBA" id="ARBA00023125"/>
    </source>
</evidence>
<dbReference type="InterPro" id="IPR021858">
    <property type="entry name" value="Fun_TF"/>
</dbReference>
<dbReference type="InterPro" id="IPR052360">
    <property type="entry name" value="Transcr_Regulatory_Proteins"/>
</dbReference>
<dbReference type="OMA" id="QCTLVCC"/>
<dbReference type="InterPro" id="IPR001138">
    <property type="entry name" value="Zn2Cys6_DnaBD"/>
</dbReference>
<gene>
    <name evidence="7" type="ORF">FCULG_00005227</name>
</gene>
<name>A0A2T4GU49_FUSCU</name>
<reference evidence="7 8" key="1">
    <citation type="submission" date="2018-02" db="EMBL/GenBank/DDBJ databases">
        <title>Fusarium culmorum secondary metabolites in fungal-bacterial-plant interactions.</title>
        <authorList>
            <person name="Schmidt R."/>
        </authorList>
    </citation>
    <scope>NUCLEOTIDE SEQUENCE [LARGE SCALE GENOMIC DNA]</scope>
    <source>
        <strain evidence="7 8">PV</strain>
    </source>
</reference>
<keyword evidence="8" id="KW-1185">Reference proteome</keyword>
<evidence type="ECO:0000313" key="8">
    <source>
        <dbReference type="Proteomes" id="UP000241587"/>
    </source>
</evidence>
<accession>A0A2T4GU49</accession>
<dbReference type="OrthoDB" id="2593732at2759"/>
<keyword evidence="3" id="KW-0805">Transcription regulation</keyword>
<dbReference type="PANTHER" id="PTHR36206">
    <property type="entry name" value="ASPERCRYPTIN BIOSYNTHESIS CLUSTER-SPECIFIC TRANSCRIPTION REGULATOR ATNN-RELATED"/>
    <property type="match status" value="1"/>
</dbReference>
<dbReference type="Pfam" id="PF11951">
    <property type="entry name" value="Fungal_trans_2"/>
    <property type="match status" value="1"/>
</dbReference>
<dbReference type="GO" id="GO:0008270">
    <property type="term" value="F:zinc ion binding"/>
    <property type="evidence" value="ECO:0007669"/>
    <property type="project" value="InterPro"/>
</dbReference>
<dbReference type="PANTHER" id="PTHR36206:SF12">
    <property type="entry name" value="ASPERCRYPTIN BIOSYNTHESIS CLUSTER-SPECIFIC TRANSCRIPTION REGULATOR ATNN-RELATED"/>
    <property type="match status" value="1"/>
</dbReference>
<dbReference type="EMBL" id="PVEM01000006">
    <property type="protein sequence ID" value="PTD07084.1"/>
    <property type="molecule type" value="Genomic_DNA"/>
</dbReference>
<evidence type="ECO:0008006" key="9">
    <source>
        <dbReference type="Google" id="ProtNLM"/>
    </source>
</evidence>
<dbReference type="CDD" id="cd00067">
    <property type="entry name" value="GAL4"/>
    <property type="match status" value="1"/>
</dbReference>
<keyword evidence="6" id="KW-0539">Nucleus</keyword>
<keyword evidence="2" id="KW-0862">Zinc</keyword>
<organism evidence="7 8">
    <name type="scientific">Fusarium culmorum</name>
    <dbReference type="NCBI Taxonomy" id="5516"/>
    <lineage>
        <taxon>Eukaryota</taxon>
        <taxon>Fungi</taxon>
        <taxon>Dikarya</taxon>
        <taxon>Ascomycota</taxon>
        <taxon>Pezizomycotina</taxon>
        <taxon>Sordariomycetes</taxon>
        <taxon>Hypocreomycetidae</taxon>
        <taxon>Hypocreales</taxon>
        <taxon>Nectriaceae</taxon>
        <taxon>Fusarium</taxon>
    </lineage>
</organism>
<dbReference type="Proteomes" id="UP000241587">
    <property type="component" value="Unassembled WGS sequence"/>
</dbReference>
<keyword evidence="4" id="KW-0238">DNA-binding</keyword>
<evidence type="ECO:0000256" key="5">
    <source>
        <dbReference type="ARBA" id="ARBA00023163"/>
    </source>
</evidence>
<protein>
    <recommendedName>
        <fullName evidence="9">Zn(2)-C6 fungal-type domain-containing protein</fullName>
    </recommendedName>
</protein>
<keyword evidence="1" id="KW-0479">Metal-binding</keyword>
<dbReference type="GO" id="GO:0000981">
    <property type="term" value="F:DNA-binding transcription factor activity, RNA polymerase II-specific"/>
    <property type="evidence" value="ECO:0007669"/>
    <property type="project" value="InterPro"/>
</dbReference>
<evidence type="ECO:0000256" key="1">
    <source>
        <dbReference type="ARBA" id="ARBA00022723"/>
    </source>
</evidence>
<sequence>MKTANQNKLVILPKKPKLQRASKPKVRTGCLTCLECNLLTLTRVRHVKCDEEKPTCRRCRDGRVKCDGYAVPDKAKLQARAAISVPVKAYPLSVFNPSVADTSIESCYFHHFHHWTSTQLTCAPGSSNFYLTVVLPLAHQCEPIKHAIIAVGAAHRFFMAGQDTCSPLQQLRGLAMSQYQKAISRIIPHMSLNSAFDVQCTLVCCLLFVAFEGITGRYAESIRHIRAGTRLLSSPTLATNAYEEKIASKLFDMFSSLGCEASAFMEDTIVPDIRSGYFALTYNTEWLDEPFRDLEEASSALRRLDVETVELIAQTPCDDGVTGGFKDLDVVERALMEASWDQLEQRFQAWSKRFELTKKHIATWEYQEWTSPHLMYLNLQQQFWKMSMTLELDDDSEPDPRTVEAYLDAAEAFAQKLIIPGQPSFSLDGDLISSLSFVIWCCSESHHRYRALNILRGLNRREGIWDSKDLTELHEAALEMENPKEWYNKMIPGGVPGFMAELAKRSSKYGLHRSRLLMENHDSEYDVLC</sequence>
<dbReference type="GO" id="GO:0003677">
    <property type="term" value="F:DNA binding"/>
    <property type="evidence" value="ECO:0007669"/>
    <property type="project" value="UniProtKB-KW"/>
</dbReference>
<keyword evidence="5" id="KW-0804">Transcription</keyword>
<evidence type="ECO:0000256" key="6">
    <source>
        <dbReference type="ARBA" id="ARBA00023242"/>
    </source>
</evidence>
<proteinExistence type="predicted"/>
<comment type="caution">
    <text evidence="7">The sequence shown here is derived from an EMBL/GenBank/DDBJ whole genome shotgun (WGS) entry which is preliminary data.</text>
</comment>
<dbReference type="AlphaFoldDB" id="A0A2T4GU49"/>
<evidence type="ECO:0000256" key="2">
    <source>
        <dbReference type="ARBA" id="ARBA00022833"/>
    </source>
</evidence>